<evidence type="ECO:0000256" key="1">
    <source>
        <dbReference type="SAM" id="MobiDB-lite"/>
    </source>
</evidence>
<dbReference type="InterPro" id="IPR053137">
    <property type="entry name" value="NLR-like"/>
</dbReference>
<sequence>MEPTISFGERNSGLQVGMSHAPITANFYSQPERPETPPSPLSNVPFRRDPDFVERGTLLDRIQEKCLAPASRIALVGLGGVGKSQLAIEYCHRVREHSPETWVFWVHASTAGRFEQGFRETVDRVKWPYQDMKRSSMLASQGKHQEAEVMYRKVLEGFEQRLRPNHPRTLGAMSNLGVTLVWQGKAQEAEIMLQQAQTGCERALGADHAVTLSNTDGLGLVLASLGKIKDAEVMHRRALAGREKVLGPDHPYTLLTMRYLANNLERQGRGSEAIEVLQRVVRLQCQALGAEHPRTKSTMAELDRWKRKNNRNQDKKSRTKDV</sequence>
<proteinExistence type="predicted"/>
<dbReference type="PANTHER" id="PTHR46082:SF6">
    <property type="entry name" value="AAA+ ATPASE DOMAIN-CONTAINING PROTEIN-RELATED"/>
    <property type="match status" value="1"/>
</dbReference>
<dbReference type="EMBL" id="NIDN02000001">
    <property type="protein sequence ID" value="RLM02013.1"/>
    <property type="molecule type" value="Genomic_DNA"/>
</dbReference>
<feature type="compositionally biased region" description="Basic and acidic residues" evidence="1">
    <location>
        <begin position="311"/>
        <end position="322"/>
    </location>
</feature>
<gene>
    <name evidence="2" type="ORF">CFD26_109123</name>
</gene>
<dbReference type="Proteomes" id="UP000215289">
    <property type="component" value="Unassembled WGS sequence"/>
</dbReference>
<evidence type="ECO:0000313" key="2">
    <source>
        <dbReference type="EMBL" id="RLM02013.1"/>
    </source>
</evidence>
<keyword evidence="3" id="KW-1185">Reference proteome</keyword>
<dbReference type="OrthoDB" id="1658288at2759"/>
<name>A0A3R7FZH0_9EURO</name>
<feature type="region of interest" description="Disordered" evidence="1">
    <location>
        <begin position="28"/>
        <end position="47"/>
    </location>
</feature>
<organism evidence="2 3">
    <name type="scientific">Aspergillus turcosus</name>
    <dbReference type="NCBI Taxonomy" id="1245748"/>
    <lineage>
        <taxon>Eukaryota</taxon>
        <taxon>Fungi</taxon>
        <taxon>Dikarya</taxon>
        <taxon>Ascomycota</taxon>
        <taxon>Pezizomycotina</taxon>
        <taxon>Eurotiomycetes</taxon>
        <taxon>Eurotiomycetidae</taxon>
        <taxon>Eurotiales</taxon>
        <taxon>Aspergillaceae</taxon>
        <taxon>Aspergillus</taxon>
        <taxon>Aspergillus subgen. Fumigati</taxon>
    </lineage>
</organism>
<dbReference type="Pfam" id="PF13424">
    <property type="entry name" value="TPR_12"/>
    <property type="match status" value="2"/>
</dbReference>
<reference evidence="2 3" key="1">
    <citation type="submission" date="2018-08" db="EMBL/GenBank/DDBJ databases">
        <title>Draft genome sequences of two Aspergillus turcosus clinical strains isolated from bronchoalveolar lavage fluid: one azole-susceptible and the other azole-resistant.</title>
        <authorList>
            <person name="Parent-Michaud M."/>
            <person name="Dufresne P.J."/>
            <person name="Fournier E."/>
            <person name="Martineau C."/>
            <person name="Moreira S."/>
            <person name="Perkins V."/>
            <person name="De Repentigny L."/>
            <person name="Dufresne S.F."/>
        </authorList>
    </citation>
    <scope>NUCLEOTIDE SEQUENCE [LARGE SCALE GENOMIC DNA]</scope>
    <source>
        <strain evidence="2">HMR AF 1038</strain>
    </source>
</reference>
<protein>
    <recommendedName>
        <fullName evidence="4">NB-ARC domain-containing protein</fullName>
    </recommendedName>
</protein>
<dbReference type="Gene3D" id="1.25.40.10">
    <property type="entry name" value="Tetratricopeptide repeat domain"/>
    <property type="match status" value="1"/>
</dbReference>
<feature type="region of interest" description="Disordered" evidence="1">
    <location>
        <begin position="292"/>
        <end position="322"/>
    </location>
</feature>
<evidence type="ECO:0008006" key="4">
    <source>
        <dbReference type="Google" id="ProtNLM"/>
    </source>
</evidence>
<dbReference type="PANTHER" id="PTHR46082">
    <property type="entry name" value="ATP/GTP-BINDING PROTEIN-RELATED"/>
    <property type="match status" value="1"/>
</dbReference>
<dbReference type="STRING" id="1245748.A0A3R7FZH0"/>
<comment type="caution">
    <text evidence="2">The sequence shown here is derived from an EMBL/GenBank/DDBJ whole genome shotgun (WGS) entry which is preliminary data.</text>
</comment>
<accession>A0A3R7FZH0</accession>
<dbReference type="AlphaFoldDB" id="A0A3R7FZH0"/>
<dbReference type="InterPro" id="IPR011990">
    <property type="entry name" value="TPR-like_helical_dom_sf"/>
</dbReference>
<dbReference type="SUPFAM" id="SSF48452">
    <property type="entry name" value="TPR-like"/>
    <property type="match status" value="2"/>
</dbReference>
<evidence type="ECO:0000313" key="3">
    <source>
        <dbReference type="Proteomes" id="UP000215289"/>
    </source>
</evidence>